<keyword evidence="1" id="KW-0723">Serine/threonine-protein kinase</keyword>
<comment type="caution">
    <text evidence="4">The sequence shown here is derived from an EMBL/GenBank/DDBJ whole genome shotgun (WGS) entry which is preliminary data.</text>
</comment>
<dbReference type="Proteomes" id="UP001500729">
    <property type="component" value="Unassembled WGS sequence"/>
</dbReference>
<dbReference type="GO" id="GO:0005524">
    <property type="term" value="F:ATP binding"/>
    <property type="evidence" value="ECO:0007669"/>
    <property type="project" value="UniProtKB-KW"/>
</dbReference>
<keyword evidence="1" id="KW-0418">Kinase</keyword>
<proteinExistence type="predicted"/>
<evidence type="ECO:0000259" key="3">
    <source>
        <dbReference type="Pfam" id="PF13581"/>
    </source>
</evidence>
<keyword evidence="5" id="KW-1185">Reference proteome</keyword>
<evidence type="ECO:0000313" key="5">
    <source>
        <dbReference type="Proteomes" id="UP001500729"/>
    </source>
</evidence>
<feature type="domain" description="Histidine kinase/HSP90-like ATPase" evidence="3">
    <location>
        <begin position="22"/>
        <end position="139"/>
    </location>
</feature>
<sequence>MNIDGPAPGAPADPADLHCAGVPAEPRQLSRLRHRLVQWAARTALSADQSEALVLATYEALANTAAHAYPDGTGVVDLRASYQPDSRSVEVTVTDHGQWRPPPEERDGLGGRGLVLIRNMTDHTAVDSGPAGTRVTMRWNLERATAPTV</sequence>
<evidence type="ECO:0000313" key="4">
    <source>
        <dbReference type="EMBL" id="GAA0530469.1"/>
    </source>
</evidence>
<dbReference type="Gene3D" id="3.30.565.10">
    <property type="entry name" value="Histidine kinase-like ATPase, C-terminal domain"/>
    <property type="match status" value="1"/>
</dbReference>
<dbReference type="SUPFAM" id="SSF55874">
    <property type="entry name" value="ATPase domain of HSP90 chaperone/DNA topoisomerase II/histidine kinase"/>
    <property type="match status" value="1"/>
</dbReference>
<dbReference type="RefSeq" id="WP_009946728.1">
    <property type="nucleotide sequence ID" value="NZ_BAAAGS010000019.1"/>
</dbReference>
<dbReference type="CDD" id="cd16936">
    <property type="entry name" value="HATPase_RsbW-like"/>
    <property type="match status" value="1"/>
</dbReference>
<accession>A0ABN1CZV9</accession>
<keyword evidence="1" id="KW-0808">Transferase</keyword>
<dbReference type="InterPro" id="IPR003594">
    <property type="entry name" value="HATPase_dom"/>
</dbReference>
<evidence type="ECO:0000256" key="1">
    <source>
        <dbReference type="ARBA" id="ARBA00022527"/>
    </source>
</evidence>
<name>A0ABN1CZV9_SACER</name>
<feature type="region of interest" description="Disordered" evidence="2">
    <location>
        <begin position="89"/>
        <end position="110"/>
    </location>
</feature>
<keyword evidence="4" id="KW-0067">ATP-binding</keyword>
<evidence type="ECO:0000256" key="2">
    <source>
        <dbReference type="SAM" id="MobiDB-lite"/>
    </source>
</evidence>
<dbReference type="InterPro" id="IPR050267">
    <property type="entry name" value="Anti-sigma-factor_SerPK"/>
</dbReference>
<dbReference type="PANTHER" id="PTHR35526">
    <property type="entry name" value="ANTI-SIGMA-F FACTOR RSBW-RELATED"/>
    <property type="match status" value="1"/>
</dbReference>
<protein>
    <submittedName>
        <fullName evidence="4">ATP-binding protein</fullName>
    </submittedName>
</protein>
<dbReference type="PANTHER" id="PTHR35526:SF3">
    <property type="entry name" value="ANTI-SIGMA-F FACTOR RSBW"/>
    <property type="match status" value="1"/>
</dbReference>
<gene>
    <name evidence="4" type="ORF">GCM10009533_32110</name>
</gene>
<dbReference type="Pfam" id="PF13581">
    <property type="entry name" value="HATPase_c_2"/>
    <property type="match status" value="1"/>
</dbReference>
<reference evidence="4 5" key="1">
    <citation type="journal article" date="2019" name="Int. J. Syst. Evol. Microbiol.">
        <title>The Global Catalogue of Microorganisms (GCM) 10K type strain sequencing project: providing services to taxonomists for standard genome sequencing and annotation.</title>
        <authorList>
            <consortium name="The Broad Institute Genomics Platform"/>
            <consortium name="The Broad Institute Genome Sequencing Center for Infectious Disease"/>
            <person name="Wu L."/>
            <person name="Ma J."/>
        </authorList>
    </citation>
    <scope>NUCLEOTIDE SEQUENCE [LARGE SCALE GENOMIC DNA]</scope>
    <source>
        <strain evidence="4 5">JCM 10303</strain>
    </source>
</reference>
<dbReference type="EMBL" id="BAAAGS010000019">
    <property type="protein sequence ID" value="GAA0530469.1"/>
    <property type="molecule type" value="Genomic_DNA"/>
</dbReference>
<keyword evidence="4" id="KW-0547">Nucleotide-binding</keyword>
<organism evidence="4 5">
    <name type="scientific">Saccharopolyspora erythraea</name>
    <name type="common">Streptomyces erythraeus</name>
    <dbReference type="NCBI Taxonomy" id="1836"/>
    <lineage>
        <taxon>Bacteria</taxon>
        <taxon>Bacillati</taxon>
        <taxon>Actinomycetota</taxon>
        <taxon>Actinomycetes</taxon>
        <taxon>Pseudonocardiales</taxon>
        <taxon>Pseudonocardiaceae</taxon>
        <taxon>Saccharopolyspora</taxon>
    </lineage>
</organism>
<dbReference type="InterPro" id="IPR036890">
    <property type="entry name" value="HATPase_C_sf"/>
</dbReference>